<reference evidence="4" key="1">
    <citation type="submission" date="2020-08" db="EMBL/GenBank/DDBJ databases">
        <title>Genome Sequencing and Pan-Genome Analysis of Migratory bird Vibrio Strains, Inner Mongolia.</title>
        <authorList>
            <person name="Zheng L."/>
        </authorList>
    </citation>
    <scope>NUCLEOTIDE SEQUENCE</scope>
    <source>
        <strain evidence="4">M13F</strain>
    </source>
</reference>
<keyword evidence="5" id="KW-1185">Reference proteome</keyword>
<dbReference type="RefSeq" id="WP_187025617.1">
    <property type="nucleotide sequence ID" value="NZ_JACRUP010000002.1"/>
</dbReference>
<dbReference type="InterPro" id="IPR032534">
    <property type="entry name" value="EcxA_zinc-bd"/>
</dbReference>
<comment type="caution">
    <text evidence="4">The sequence shown here is derived from an EMBL/GenBank/DDBJ whole genome shotgun (WGS) entry which is preliminary data.</text>
</comment>
<proteinExistence type="predicted"/>
<keyword evidence="4" id="KW-0645">Protease</keyword>
<evidence type="ECO:0000313" key="5">
    <source>
        <dbReference type="Proteomes" id="UP000615796"/>
    </source>
</evidence>
<protein>
    <submittedName>
        <fullName evidence="4">Zinc-dependent metalloprotease</fullName>
    </submittedName>
</protein>
<evidence type="ECO:0000259" key="2">
    <source>
        <dbReference type="Pfam" id="PF16313"/>
    </source>
</evidence>
<dbReference type="InterPro" id="IPR033413">
    <property type="entry name" value="DUF5117"/>
</dbReference>
<dbReference type="InterPro" id="IPR034032">
    <property type="entry name" value="Zn_MMP-like_bac"/>
</dbReference>
<feature type="chain" id="PRO_5040854878" evidence="1">
    <location>
        <begin position="27"/>
        <end position="844"/>
    </location>
</feature>
<keyword evidence="4" id="KW-0482">Metalloprotease</keyword>
<feature type="domain" description="EcxA zinc-binding" evidence="2">
    <location>
        <begin position="451"/>
        <end position="768"/>
    </location>
</feature>
<evidence type="ECO:0000313" key="4">
    <source>
        <dbReference type="EMBL" id="MBC5850589.1"/>
    </source>
</evidence>
<feature type="signal peptide" evidence="1">
    <location>
        <begin position="1"/>
        <end position="26"/>
    </location>
</feature>
<gene>
    <name evidence="4" type="ORF">H8Q88_06400</name>
</gene>
<dbReference type="SUPFAM" id="SSF55486">
    <property type="entry name" value="Metalloproteases ('zincins'), catalytic domain"/>
    <property type="match status" value="1"/>
</dbReference>
<keyword evidence="1" id="KW-0732">Signal</keyword>
<dbReference type="GO" id="GO:0008237">
    <property type="term" value="F:metallopeptidase activity"/>
    <property type="evidence" value="ECO:0007669"/>
    <property type="project" value="UniProtKB-KW"/>
</dbReference>
<dbReference type="AlphaFoldDB" id="A0A9X0R6E1"/>
<dbReference type="Proteomes" id="UP000615796">
    <property type="component" value="Unassembled WGS sequence"/>
</dbReference>
<dbReference type="InterPro" id="IPR024079">
    <property type="entry name" value="MetalloPept_cat_dom_sf"/>
</dbReference>
<sequence length="844" mass="95747">MIMHSRQRLVTALLAGALLSSSPLWAEEPTTDDSMSYSSIVETMSHKEGFLTFYRDQTTGETLFAINESQLNQPMIYLAQSLDGIVEAGHFRGNFRETRVIEFRRYFDRIDIVALNPRFQFAPNNPLSRAANANISQATLATLPIIAEEEGQILLSADRLFIGDALHKLTPTLDRRSSGAGFMMGELLEHRSRFSAERVYPRNVDVVIDYVFLNNEPQESSTAQADARITQIRLQHSLIALPENDYQPRADDARIGYFTQSFDRMTDSSWAPYGDVINRWHLEKKHPEQALSEPVEPIVWWIENTTPHEWREAIRQGVEGWNIAFEAAGFKNALVVKEQPDDAEWEAGDINYNVLRWTSSPQPLFGGYGPSLANPLTGEIIAANIMLEHIFLSNVWLTEQVFAPVNPTQQTHTHTINGQQVHCSAAHSLQQGLMMARATYGLPTGEAFADNERLQQGLRHLVMHEVGHTLGLNHNMKSHSLWDNEQIHDKSLTKGVLSGSVMDYAPINLAPVGKPQGDYYSYLPGPYDIWAIEYGYSAALADPEQESQRLESILQRSHQPELAFANDADDMRFPGVHIDPRAMIGAHSSDPITYATQRFELIKHTYPQLLQTARVPGQSHQQLLISANVLFNHYLNQANVVSRYIGGIYVERAVVGQDPQVKPFTPVALADQQRAMRTLANYVFAPDVLQEMMPLLNYMQPQRRGFARYGINEDPKPHQRLFAMQQMILDHLLHPNVTMRLSDSRLYGNQYSVNQMLSELTNAIFVDARQVNSISQMLQVSYVQRLIVIANLDKENESEHDFVTRSEALAQLHAIRKMRLSRHVSDEVKNHYQFINQMINNALK</sequence>
<dbReference type="PANTHER" id="PTHR38478:SF1">
    <property type="entry name" value="ZINC DEPENDENT METALLOPROTEASE DOMAIN LIPOPROTEIN"/>
    <property type="match status" value="1"/>
</dbReference>
<dbReference type="Pfam" id="PF17148">
    <property type="entry name" value="DUF5117"/>
    <property type="match status" value="1"/>
</dbReference>
<feature type="domain" description="DUF5117" evidence="3">
    <location>
        <begin position="97"/>
        <end position="285"/>
    </location>
</feature>
<name>A0A9X0R6E1_VIBME</name>
<dbReference type="Gene3D" id="3.40.390.10">
    <property type="entry name" value="Collagenase (Catalytic Domain)"/>
    <property type="match status" value="1"/>
</dbReference>
<dbReference type="EMBL" id="JACRUP010000002">
    <property type="protein sequence ID" value="MBC5850589.1"/>
    <property type="molecule type" value="Genomic_DNA"/>
</dbReference>
<dbReference type="Pfam" id="PF16313">
    <property type="entry name" value="DUF4953"/>
    <property type="match status" value="1"/>
</dbReference>
<evidence type="ECO:0000256" key="1">
    <source>
        <dbReference type="SAM" id="SignalP"/>
    </source>
</evidence>
<accession>A0A9X0R6E1</accession>
<evidence type="ECO:0000259" key="3">
    <source>
        <dbReference type="Pfam" id="PF17148"/>
    </source>
</evidence>
<keyword evidence="4" id="KW-0378">Hydrolase</keyword>
<organism evidence="4 5">
    <name type="scientific">Vibrio metschnikovii</name>
    <dbReference type="NCBI Taxonomy" id="28172"/>
    <lineage>
        <taxon>Bacteria</taxon>
        <taxon>Pseudomonadati</taxon>
        <taxon>Pseudomonadota</taxon>
        <taxon>Gammaproteobacteria</taxon>
        <taxon>Vibrionales</taxon>
        <taxon>Vibrionaceae</taxon>
        <taxon>Vibrio</taxon>
    </lineage>
</organism>
<dbReference type="CDD" id="cd04276">
    <property type="entry name" value="ZnMc_MMP_like_2"/>
    <property type="match status" value="1"/>
</dbReference>
<dbReference type="PANTHER" id="PTHR38478">
    <property type="entry name" value="PEPTIDASE M1A AND M12B"/>
    <property type="match status" value="1"/>
</dbReference>